<dbReference type="Ensembl" id="ENSENLT00000034553.1">
    <property type="protein sequence ID" value="ENSENLP00000033619.1"/>
    <property type="gene ID" value="ENSENLG00000014781.1"/>
</dbReference>
<dbReference type="SUPFAM" id="SSF48726">
    <property type="entry name" value="Immunoglobulin"/>
    <property type="match status" value="1"/>
</dbReference>
<accession>A0A665VPA9</accession>
<dbReference type="InterPro" id="IPR036179">
    <property type="entry name" value="Ig-like_dom_sf"/>
</dbReference>
<dbReference type="OMA" id="ATFSCRM"/>
<gene>
    <name evidence="8" type="primary">LOC115055630</name>
</gene>
<keyword evidence="6" id="KW-1133">Transmembrane helix</keyword>
<dbReference type="RefSeq" id="XP_029377433.1">
    <property type="nucleotide sequence ID" value="XM_029521573.1"/>
</dbReference>
<dbReference type="InterPro" id="IPR015631">
    <property type="entry name" value="CD2/SLAM_rcpt"/>
</dbReference>
<dbReference type="GO" id="GO:0016020">
    <property type="term" value="C:membrane"/>
    <property type="evidence" value="ECO:0007669"/>
    <property type="project" value="UniProtKB-SubCell"/>
</dbReference>
<dbReference type="PANTHER" id="PTHR12080:SF125">
    <property type="entry name" value="CD48 ANTIGEN-LIKE"/>
    <property type="match status" value="1"/>
</dbReference>
<feature type="chain" id="PRO_5025389084" evidence="7">
    <location>
        <begin position="19"/>
        <end position="261"/>
    </location>
</feature>
<evidence type="ECO:0000256" key="6">
    <source>
        <dbReference type="SAM" id="Phobius"/>
    </source>
</evidence>
<evidence type="ECO:0000313" key="8">
    <source>
        <dbReference type="Ensembl" id="ENSENLP00000033619.1"/>
    </source>
</evidence>
<dbReference type="Gene3D" id="2.60.40.10">
    <property type="entry name" value="Immunoglobulins"/>
    <property type="match status" value="2"/>
</dbReference>
<feature type="transmembrane region" description="Helical" evidence="6">
    <location>
        <begin position="204"/>
        <end position="224"/>
    </location>
</feature>
<name>A0A665VPA9_ECHNA</name>
<dbReference type="OrthoDB" id="8963023at2759"/>
<comment type="subcellular location">
    <subcellularLocation>
        <location evidence="1">Membrane</location>
    </subcellularLocation>
</comment>
<reference evidence="8" key="1">
    <citation type="submission" date="2021-04" db="EMBL/GenBank/DDBJ databases">
        <authorList>
            <consortium name="Wellcome Sanger Institute Data Sharing"/>
        </authorList>
    </citation>
    <scope>NUCLEOTIDE SEQUENCE [LARGE SCALE GENOMIC DNA]</scope>
</reference>
<keyword evidence="4" id="KW-0325">Glycoprotein</keyword>
<reference evidence="8" key="3">
    <citation type="submission" date="2025-09" db="UniProtKB">
        <authorList>
            <consortium name="Ensembl"/>
        </authorList>
    </citation>
    <scope>IDENTIFICATION</scope>
</reference>
<evidence type="ECO:0000256" key="5">
    <source>
        <dbReference type="SAM" id="MobiDB-lite"/>
    </source>
</evidence>
<keyword evidence="3 6" id="KW-0472">Membrane</keyword>
<evidence type="ECO:0000256" key="4">
    <source>
        <dbReference type="ARBA" id="ARBA00023180"/>
    </source>
</evidence>
<dbReference type="Proteomes" id="UP000472264">
    <property type="component" value="Chromosome 15"/>
</dbReference>
<evidence type="ECO:0000256" key="1">
    <source>
        <dbReference type="ARBA" id="ARBA00004370"/>
    </source>
</evidence>
<evidence type="ECO:0000256" key="3">
    <source>
        <dbReference type="ARBA" id="ARBA00023136"/>
    </source>
</evidence>
<protein>
    <submittedName>
        <fullName evidence="8">Uncharacterized LOC115055630</fullName>
    </submittedName>
</protein>
<organism evidence="8 9">
    <name type="scientific">Echeneis naucrates</name>
    <name type="common">Live sharksucker</name>
    <dbReference type="NCBI Taxonomy" id="173247"/>
    <lineage>
        <taxon>Eukaryota</taxon>
        <taxon>Metazoa</taxon>
        <taxon>Chordata</taxon>
        <taxon>Craniata</taxon>
        <taxon>Vertebrata</taxon>
        <taxon>Euteleostomi</taxon>
        <taxon>Actinopterygii</taxon>
        <taxon>Neopterygii</taxon>
        <taxon>Teleostei</taxon>
        <taxon>Neoteleostei</taxon>
        <taxon>Acanthomorphata</taxon>
        <taxon>Carangaria</taxon>
        <taxon>Carangiformes</taxon>
        <taxon>Echeneidae</taxon>
        <taxon>Echeneis</taxon>
    </lineage>
</organism>
<reference evidence="8" key="2">
    <citation type="submission" date="2025-08" db="UniProtKB">
        <authorList>
            <consortium name="Ensembl"/>
        </authorList>
    </citation>
    <scope>IDENTIFICATION</scope>
</reference>
<dbReference type="PANTHER" id="PTHR12080">
    <property type="entry name" value="SIGNALING LYMPHOCYTIC ACTIVATION MOLECULE"/>
    <property type="match status" value="1"/>
</dbReference>
<feature type="region of interest" description="Disordered" evidence="5">
    <location>
        <begin position="236"/>
        <end position="261"/>
    </location>
</feature>
<dbReference type="GeneID" id="115055630"/>
<proteinExistence type="predicted"/>
<keyword evidence="9" id="KW-1185">Reference proteome</keyword>
<sequence length="261" mass="29590">MEGRLWFFLLAVLNCALAEDKHVYVALNDTLVMKPRLSEQITTILWKHEGNLLAEWDNGNMEFFGDFKGRTNLDSKTGEVKIKSVTSAQSGLYTTEINNNVQKNRFKVSVIQKVPEPEIVVKPLACSKALDNCTLHCDKATGEYEPVTYEWKDDDGEWVAGTKEKLIKKDSHKIKTFSCKLKNPVSERVSGIFKNPFYYEFQHAAVITVIVILPFLIAGVILYLKRESIRNICANDTNRPKETAPTTENEQLDEAKSNSVI</sequence>
<keyword evidence="6" id="KW-0812">Transmembrane</keyword>
<dbReference type="AlphaFoldDB" id="A0A665VPA9"/>
<evidence type="ECO:0000256" key="7">
    <source>
        <dbReference type="SAM" id="SignalP"/>
    </source>
</evidence>
<dbReference type="InterPro" id="IPR013783">
    <property type="entry name" value="Ig-like_fold"/>
</dbReference>
<feature type="signal peptide" evidence="7">
    <location>
        <begin position="1"/>
        <end position="18"/>
    </location>
</feature>
<dbReference type="InParanoid" id="A0A665VPA9"/>
<evidence type="ECO:0000256" key="2">
    <source>
        <dbReference type="ARBA" id="ARBA00022729"/>
    </source>
</evidence>
<keyword evidence="2 7" id="KW-0732">Signal</keyword>
<evidence type="ECO:0000313" key="9">
    <source>
        <dbReference type="Proteomes" id="UP000472264"/>
    </source>
</evidence>